<evidence type="ECO:0000256" key="14">
    <source>
        <dbReference type="RuleBase" id="RU368034"/>
    </source>
</evidence>
<keyword evidence="4 14" id="KW-0813">Transport</keyword>
<evidence type="ECO:0000256" key="7">
    <source>
        <dbReference type="ARBA" id="ARBA00022792"/>
    </source>
</evidence>
<gene>
    <name evidence="15" type="ORF">L798_10009</name>
</gene>
<evidence type="ECO:0000256" key="11">
    <source>
        <dbReference type="ARBA" id="ARBA00023136"/>
    </source>
</evidence>
<evidence type="ECO:0000256" key="2">
    <source>
        <dbReference type="ARBA" id="ARBA00007312"/>
    </source>
</evidence>
<dbReference type="GO" id="GO:0045271">
    <property type="term" value="C:respiratory chain complex I"/>
    <property type="evidence" value="ECO:0007669"/>
    <property type="project" value="UniProtKB-UniRule"/>
</dbReference>
<comment type="subcellular location">
    <subcellularLocation>
        <location evidence="1 14">Mitochondrion inner membrane</location>
        <topology evidence="1 14">Single-pass membrane protein</topology>
        <orientation evidence="1 14">Matrix side</orientation>
    </subcellularLocation>
</comment>
<keyword evidence="6 14" id="KW-0812">Transmembrane</keyword>
<dbReference type="FunCoup" id="A0A067RBS9">
    <property type="interactions" value="842"/>
</dbReference>
<evidence type="ECO:0000313" key="15">
    <source>
        <dbReference type="EMBL" id="KDR16119.1"/>
    </source>
</evidence>
<evidence type="ECO:0000256" key="5">
    <source>
        <dbReference type="ARBA" id="ARBA00022660"/>
    </source>
</evidence>
<evidence type="ECO:0000256" key="13">
    <source>
        <dbReference type="ARBA" id="ARBA00046797"/>
    </source>
</evidence>
<evidence type="ECO:0000256" key="9">
    <source>
        <dbReference type="ARBA" id="ARBA00022989"/>
    </source>
</evidence>
<evidence type="ECO:0000256" key="1">
    <source>
        <dbReference type="ARBA" id="ARBA00004298"/>
    </source>
</evidence>
<dbReference type="EMBL" id="KK852805">
    <property type="protein sequence ID" value="KDR16119.1"/>
    <property type="molecule type" value="Genomic_DNA"/>
</dbReference>
<dbReference type="AlphaFoldDB" id="A0A067RBS9"/>
<keyword evidence="9 14" id="KW-1133">Transmembrane helix</keyword>
<comment type="similarity">
    <text evidence="2 14">Belongs to the complex I NDUFA13 subunit family.</text>
</comment>
<keyword evidence="11 14" id="KW-0472">Membrane</keyword>
<evidence type="ECO:0000256" key="12">
    <source>
        <dbReference type="ARBA" id="ARBA00045908"/>
    </source>
</evidence>
<keyword evidence="10 14" id="KW-0496">Mitochondrion</keyword>
<organism evidence="15 16">
    <name type="scientific">Zootermopsis nevadensis</name>
    <name type="common">Dampwood termite</name>
    <dbReference type="NCBI Taxonomy" id="136037"/>
    <lineage>
        <taxon>Eukaryota</taxon>
        <taxon>Metazoa</taxon>
        <taxon>Ecdysozoa</taxon>
        <taxon>Arthropoda</taxon>
        <taxon>Hexapoda</taxon>
        <taxon>Insecta</taxon>
        <taxon>Pterygota</taxon>
        <taxon>Neoptera</taxon>
        <taxon>Polyneoptera</taxon>
        <taxon>Dictyoptera</taxon>
        <taxon>Blattodea</taxon>
        <taxon>Blattoidea</taxon>
        <taxon>Termitoidae</taxon>
        <taxon>Termopsidae</taxon>
        <taxon>Zootermopsis</taxon>
    </lineage>
</organism>
<evidence type="ECO:0000256" key="10">
    <source>
        <dbReference type="ARBA" id="ARBA00023128"/>
    </source>
</evidence>
<evidence type="ECO:0000256" key="6">
    <source>
        <dbReference type="ARBA" id="ARBA00022692"/>
    </source>
</evidence>
<dbReference type="Proteomes" id="UP000027135">
    <property type="component" value="Unassembled WGS sequence"/>
</dbReference>
<accession>A0A067RBS9</accession>
<comment type="subunit">
    <text evidence="13">Complex I is composed of 45 different subunits. Interacts with CARD15, but not with CARD4. Interacts with STAT3, but not with STAT1, STAT2 and STAT5A. Interacts with OLFM4.</text>
</comment>
<keyword evidence="16" id="KW-1185">Reference proteome</keyword>
<dbReference type="STRING" id="136037.A0A067RBS9"/>
<protein>
    <recommendedName>
        <fullName evidence="3 14">NADH dehydrogenase [ubiquinone] 1 alpha subcomplex subunit 13</fullName>
    </recommendedName>
</protein>
<dbReference type="InterPro" id="IPR009346">
    <property type="entry name" value="GRIM-19"/>
</dbReference>
<evidence type="ECO:0000256" key="8">
    <source>
        <dbReference type="ARBA" id="ARBA00022982"/>
    </source>
</evidence>
<evidence type="ECO:0000313" key="16">
    <source>
        <dbReference type="Proteomes" id="UP000027135"/>
    </source>
</evidence>
<dbReference type="PANTHER" id="PTHR12966">
    <property type="entry name" value="NADH DEHYDROGENASE UBIQUINONE 1 ALPHA SUBCOMPLEX SUBUNIT 13"/>
    <property type="match status" value="1"/>
</dbReference>
<evidence type="ECO:0000256" key="4">
    <source>
        <dbReference type="ARBA" id="ARBA00022448"/>
    </source>
</evidence>
<keyword evidence="5 14" id="KW-0679">Respiratory chain</keyword>
<dbReference type="OMA" id="WRVGTWY"/>
<dbReference type="eggNOG" id="KOG3300">
    <property type="taxonomic scope" value="Eukaryota"/>
</dbReference>
<feature type="transmembrane region" description="Helical" evidence="14">
    <location>
        <begin position="20"/>
        <end position="42"/>
    </location>
</feature>
<comment type="function">
    <text evidence="14">Complex I functions in the transfer of electrons from NADH to the respiratory chain. Accessory subunit of the mitochondrial membrane respiratory chain NADH dehydrogenase (Complex I), that is believed not to be involved in catalysis.</text>
</comment>
<keyword evidence="7 14" id="KW-0999">Mitochondrion inner membrane</keyword>
<keyword evidence="15" id="KW-0830">Ubiquinone</keyword>
<dbReference type="PANTHER" id="PTHR12966:SF0">
    <property type="entry name" value="NADH DEHYDROGENASE [UBIQUINONE] 1 ALPHA SUBCOMPLEX SUBUNIT 13"/>
    <property type="match status" value="1"/>
</dbReference>
<dbReference type="Pfam" id="PF06212">
    <property type="entry name" value="GRIM-19"/>
    <property type="match status" value="1"/>
</dbReference>
<sequence length="141" mass="16414">MPPEGGYKPINYARISARKFFTGTTLILGYLGVTAIASYVYFLTWKKVRRDEIEMRSARLALTPLLTAERDREFLKQLRRNRDEEAELMANVPGWEVGTWFGEPIYKTLPPDTLIIPHVKEFYAHTPKSELLRKIDLKLWA</sequence>
<evidence type="ECO:0000256" key="3">
    <source>
        <dbReference type="ARBA" id="ARBA00018192"/>
    </source>
</evidence>
<dbReference type="InParanoid" id="A0A067RBS9"/>
<comment type="function">
    <text evidence="12">Accessory subunit of the mitochondrial membrane respiratory chain NADH dehydrogenase (Complex I), that is believed not to be involved in catalysis. Complex I functions in the transfer of electrons from NADH to the respiratory chain. The immediate electron acceptor for the enzyme is believed to be ubiquinone. Involved in the interferon/all-trans-retinoic acid (IFN/RA) induced cell death. This apoptotic activity is inhibited by interaction with viral IRF1. Prevents the transactivation of STAT3 target genes. May play a role in CARD15-mediated innate mucosal responses and serve to regulate intestinal epithelial cell responses to microbes.</text>
</comment>
<proteinExistence type="inferred from homology"/>
<keyword evidence="8 14" id="KW-0249">Electron transport</keyword>
<dbReference type="GO" id="GO:0005743">
    <property type="term" value="C:mitochondrial inner membrane"/>
    <property type="evidence" value="ECO:0007669"/>
    <property type="project" value="UniProtKB-SubCell"/>
</dbReference>
<reference evidence="15 16" key="1">
    <citation type="journal article" date="2014" name="Nat. Commun.">
        <title>Molecular traces of alternative social organization in a termite genome.</title>
        <authorList>
            <person name="Terrapon N."/>
            <person name="Li C."/>
            <person name="Robertson H.M."/>
            <person name="Ji L."/>
            <person name="Meng X."/>
            <person name="Booth W."/>
            <person name="Chen Z."/>
            <person name="Childers C.P."/>
            <person name="Glastad K.M."/>
            <person name="Gokhale K."/>
            <person name="Gowin J."/>
            <person name="Gronenberg W."/>
            <person name="Hermansen R.A."/>
            <person name="Hu H."/>
            <person name="Hunt B.G."/>
            <person name="Huylmans A.K."/>
            <person name="Khalil S.M."/>
            <person name="Mitchell R.D."/>
            <person name="Munoz-Torres M.C."/>
            <person name="Mustard J.A."/>
            <person name="Pan H."/>
            <person name="Reese J.T."/>
            <person name="Scharf M.E."/>
            <person name="Sun F."/>
            <person name="Vogel H."/>
            <person name="Xiao J."/>
            <person name="Yang W."/>
            <person name="Yang Z."/>
            <person name="Yang Z."/>
            <person name="Zhou J."/>
            <person name="Zhu J."/>
            <person name="Brent C.S."/>
            <person name="Elsik C.G."/>
            <person name="Goodisman M.A."/>
            <person name="Liberles D.A."/>
            <person name="Roe R.M."/>
            <person name="Vargo E.L."/>
            <person name="Vilcinskas A."/>
            <person name="Wang J."/>
            <person name="Bornberg-Bauer E."/>
            <person name="Korb J."/>
            <person name="Zhang G."/>
            <person name="Liebig J."/>
        </authorList>
    </citation>
    <scope>NUCLEOTIDE SEQUENCE [LARGE SCALE GENOMIC DNA]</scope>
    <source>
        <tissue evidence="15">Whole organism</tissue>
    </source>
</reference>
<name>A0A067RBS9_ZOONE</name>